<accession>A0ABM7ZYN2</accession>
<protein>
    <recommendedName>
        <fullName evidence="2">AB hydrolase-1 domain-containing protein</fullName>
    </recommendedName>
</protein>
<name>A0ABM7ZYN2_STRNI</name>
<proteinExistence type="predicted"/>
<evidence type="ECO:0000259" key="2">
    <source>
        <dbReference type="Pfam" id="PF00561"/>
    </source>
</evidence>
<dbReference type="SUPFAM" id="SSF53474">
    <property type="entry name" value="alpha/beta-Hydrolases"/>
    <property type="match status" value="1"/>
</dbReference>
<feature type="compositionally biased region" description="Pro residues" evidence="1">
    <location>
        <begin position="1"/>
        <end position="11"/>
    </location>
</feature>
<reference evidence="3" key="1">
    <citation type="submission" date="2022-06" db="EMBL/GenBank/DDBJ databases">
        <title>Complete genome sequence of Streptomyces nigrescens HEK616.</title>
        <authorList>
            <person name="Asamizu S."/>
            <person name="Onaka H."/>
        </authorList>
    </citation>
    <scope>NUCLEOTIDE SEQUENCE</scope>
    <source>
        <strain evidence="3">HEK616</strain>
    </source>
</reference>
<dbReference type="InterPro" id="IPR029058">
    <property type="entry name" value="AB_hydrolase_fold"/>
</dbReference>
<dbReference type="PANTHER" id="PTHR43798">
    <property type="entry name" value="MONOACYLGLYCEROL LIPASE"/>
    <property type="match status" value="1"/>
</dbReference>
<dbReference type="Gene3D" id="3.40.50.1820">
    <property type="entry name" value="alpha/beta hydrolase"/>
    <property type="match status" value="1"/>
</dbReference>
<evidence type="ECO:0000256" key="1">
    <source>
        <dbReference type="SAM" id="MobiDB-lite"/>
    </source>
</evidence>
<dbReference type="Proteomes" id="UP001059597">
    <property type="component" value="Chromosome"/>
</dbReference>
<dbReference type="InterPro" id="IPR050266">
    <property type="entry name" value="AB_hydrolase_sf"/>
</dbReference>
<dbReference type="RefSeq" id="WP_261955072.1">
    <property type="nucleotide sequence ID" value="NZ_AP026073.1"/>
</dbReference>
<sequence>MTHPPAGPPPHHTLDGPDGAPPLVLGPSLGTELSVWDPQLPELAREFRVVRWDLPGHGGSPSVATTTVPALARGVLALADGLGIGRFSYAGISLGGAVGAWLAAHHPERIASLVLICSSARFGAPEAWHERAALVRESGLGPVADTAAGRWFTPDFAASPEATALLGTLRRRIAPAGYAACCDALAGYDLRDDLARITAPTLVVAGRTDPATPPPHARALVDGIPGAGLLELPGAAHLANVERPAAVRAALLGHLAAPPDAPGALRVPAPHPSEGTAP</sequence>
<dbReference type="PANTHER" id="PTHR43798:SF29">
    <property type="entry name" value="AB HYDROLASE-1 DOMAIN-CONTAINING PROTEIN"/>
    <property type="match status" value="1"/>
</dbReference>
<dbReference type="InterPro" id="IPR000073">
    <property type="entry name" value="AB_hydrolase_1"/>
</dbReference>
<dbReference type="EMBL" id="AP026073">
    <property type="protein sequence ID" value="BDM71485.1"/>
    <property type="molecule type" value="Genomic_DNA"/>
</dbReference>
<dbReference type="Pfam" id="PF00561">
    <property type="entry name" value="Abhydrolase_1"/>
    <property type="match status" value="1"/>
</dbReference>
<keyword evidence="4" id="KW-1185">Reference proteome</keyword>
<organism evidence="3 4">
    <name type="scientific">Streptomyces nigrescens</name>
    <dbReference type="NCBI Taxonomy" id="1920"/>
    <lineage>
        <taxon>Bacteria</taxon>
        <taxon>Bacillati</taxon>
        <taxon>Actinomycetota</taxon>
        <taxon>Actinomycetes</taxon>
        <taxon>Kitasatosporales</taxon>
        <taxon>Streptomycetaceae</taxon>
        <taxon>Streptomyces</taxon>
    </lineage>
</organism>
<gene>
    <name evidence="3" type="ORF">HEK616_49720</name>
</gene>
<feature type="region of interest" description="Disordered" evidence="1">
    <location>
        <begin position="1"/>
        <end position="22"/>
    </location>
</feature>
<dbReference type="NCBIfam" id="TIGR02427">
    <property type="entry name" value="protocat_pcaD"/>
    <property type="match status" value="1"/>
</dbReference>
<evidence type="ECO:0000313" key="3">
    <source>
        <dbReference type="EMBL" id="BDM71485.1"/>
    </source>
</evidence>
<dbReference type="InterPro" id="IPR026968">
    <property type="entry name" value="PcaD/CatD"/>
</dbReference>
<evidence type="ECO:0000313" key="4">
    <source>
        <dbReference type="Proteomes" id="UP001059597"/>
    </source>
</evidence>
<dbReference type="PRINTS" id="PR00111">
    <property type="entry name" value="ABHYDROLASE"/>
</dbReference>
<feature type="domain" description="AB hydrolase-1" evidence="2">
    <location>
        <begin position="21"/>
        <end position="244"/>
    </location>
</feature>